<keyword evidence="4 10" id="KW-0812">Transmembrane</keyword>
<evidence type="ECO:0000256" key="2">
    <source>
        <dbReference type="ARBA" id="ARBA00022475"/>
    </source>
</evidence>
<protein>
    <recommendedName>
        <fullName evidence="10">Diadenylate cyclase</fullName>
        <shortName evidence="10">DAC</shortName>
        <ecNumber evidence="10">2.7.7.85</ecNumber>
    </recommendedName>
    <alternativeName>
        <fullName evidence="10">Cyclic-di-AMP synthase</fullName>
        <shortName evidence="10">c-di-AMP synthase</shortName>
    </alternativeName>
</protein>
<evidence type="ECO:0000256" key="9">
    <source>
        <dbReference type="ARBA" id="ARBA00023136"/>
    </source>
</evidence>
<comment type="function">
    <text evidence="10">Catalyzes the condensation of 2 ATP molecules into cyclic di-AMP (c-di-AMP), a second messenger used to regulate differing processes in different bacteria.</text>
</comment>
<feature type="region of interest" description="Disordered" evidence="11">
    <location>
        <begin position="256"/>
        <end position="296"/>
    </location>
</feature>
<name>A0A2U3KRA9_9BACT</name>
<sequence length="296" mass="32074">MTPVFTSWSQAAWAALDILLVALLIYQVLVMIRGTRAAPMLAGLVVVGVTFYLARMGELTTLNWVISRMLPYVVFALIVVFQSEIRHVLADLGRRLSFLRSGEAGSDSYDDIVLAANLFSQHQTGALIVIEREIGLRTHIESGVPLDARLSYDLLATIFRPSAPLHDGAVIIQKDRIAAAACFLPLSMNPLLSTQLGTRHRAAIGITEETDAIAVVVSEETGAISLAIGGQIERDLTVDQLRERLGSELRRYMAPVTLPTPMAGNGDEPEADFDSPLQEPAPQRSPEPGPGSEPQP</sequence>
<dbReference type="PROSITE" id="PS51794">
    <property type="entry name" value="DAC"/>
    <property type="match status" value="1"/>
</dbReference>
<dbReference type="GO" id="GO:0006171">
    <property type="term" value="P:cAMP biosynthetic process"/>
    <property type="evidence" value="ECO:0007669"/>
    <property type="project" value="InterPro"/>
</dbReference>
<evidence type="ECO:0000313" key="14">
    <source>
        <dbReference type="Proteomes" id="UP000238701"/>
    </source>
</evidence>
<evidence type="ECO:0000256" key="6">
    <source>
        <dbReference type="ARBA" id="ARBA00022741"/>
    </source>
</evidence>
<dbReference type="HAMAP" id="MF_01499">
    <property type="entry name" value="DacA"/>
    <property type="match status" value="1"/>
</dbReference>
<evidence type="ECO:0000256" key="5">
    <source>
        <dbReference type="ARBA" id="ARBA00022695"/>
    </source>
</evidence>
<evidence type="ECO:0000256" key="11">
    <source>
        <dbReference type="SAM" id="MobiDB-lite"/>
    </source>
</evidence>
<evidence type="ECO:0000313" key="13">
    <source>
        <dbReference type="EMBL" id="SPF42089.1"/>
    </source>
</evidence>
<dbReference type="InterPro" id="IPR003390">
    <property type="entry name" value="DNA_integrity_scan_DisA_N"/>
</dbReference>
<evidence type="ECO:0000256" key="3">
    <source>
        <dbReference type="ARBA" id="ARBA00022679"/>
    </source>
</evidence>
<feature type="transmembrane region" description="Helical" evidence="10">
    <location>
        <begin position="12"/>
        <end position="30"/>
    </location>
</feature>
<dbReference type="PANTHER" id="PTHR34185">
    <property type="entry name" value="DIADENYLATE CYCLASE"/>
    <property type="match status" value="1"/>
</dbReference>
<proteinExistence type="inferred from homology"/>
<keyword evidence="2 10" id="KW-1003">Cell membrane</keyword>
<reference evidence="14" key="1">
    <citation type="submission" date="2018-02" db="EMBL/GenBank/DDBJ databases">
        <authorList>
            <person name="Hausmann B."/>
        </authorList>
    </citation>
    <scope>NUCLEOTIDE SEQUENCE [LARGE SCALE GENOMIC DNA]</scope>
    <source>
        <strain evidence="14">Peat soil MAG SbA1</strain>
    </source>
</reference>
<comment type="caution">
    <text evidence="10">Lacks conserved residue(s) required for the propagation of feature annotation.</text>
</comment>
<dbReference type="InterPro" id="IPR014046">
    <property type="entry name" value="C-di-AMP_synthase"/>
</dbReference>
<dbReference type="PIRSF" id="PIRSF004793">
    <property type="entry name" value="UCP004793"/>
    <property type="match status" value="1"/>
</dbReference>
<dbReference type="InterPro" id="IPR045585">
    <property type="entry name" value="CdaA_N"/>
</dbReference>
<dbReference type="Gene3D" id="3.40.1700.10">
    <property type="entry name" value="DNA integrity scanning protein, DisA, N-terminal domain"/>
    <property type="match status" value="1"/>
</dbReference>
<dbReference type="GO" id="GO:0005524">
    <property type="term" value="F:ATP binding"/>
    <property type="evidence" value="ECO:0007669"/>
    <property type="project" value="UniProtKB-UniRule"/>
</dbReference>
<gene>
    <name evidence="10" type="primary">dacA</name>
    <name evidence="13" type="ORF">SBA1_420009</name>
</gene>
<dbReference type="FunFam" id="3.40.1700.10:FF:000002">
    <property type="entry name" value="Diadenylate cyclase"/>
    <property type="match status" value="1"/>
</dbReference>
<feature type="transmembrane region" description="Helical" evidence="10">
    <location>
        <begin position="61"/>
        <end position="81"/>
    </location>
</feature>
<evidence type="ECO:0000256" key="10">
    <source>
        <dbReference type="HAMAP-Rule" id="MF_01499"/>
    </source>
</evidence>
<keyword evidence="6 10" id="KW-0547">Nucleotide-binding</keyword>
<evidence type="ECO:0000256" key="1">
    <source>
        <dbReference type="ARBA" id="ARBA00000877"/>
    </source>
</evidence>
<dbReference type="Proteomes" id="UP000238701">
    <property type="component" value="Unassembled WGS sequence"/>
</dbReference>
<dbReference type="EC" id="2.7.7.85" evidence="10"/>
<keyword evidence="9 10" id="KW-0472">Membrane</keyword>
<feature type="domain" description="DAC" evidence="12">
    <location>
        <begin position="82"/>
        <end position="238"/>
    </location>
</feature>
<dbReference type="NCBIfam" id="TIGR00159">
    <property type="entry name" value="diadenylate cyclase CdaA"/>
    <property type="match status" value="1"/>
</dbReference>
<evidence type="ECO:0000256" key="7">
    <source>
        <dbReference type="ARBA" id="ARBA00022840"/>
    </source>
</evidence>
<evidence type="ECO:0000259" key="12">
    <source>
        <dbReference type="PROSITE" id="PS51794"/>
    </source>
</evidence>
<feature type="transmembrane region" description="Helical" evidence="10">
    <location>
        <begin position="37"/>
        <end position="55"/>
    </location>
</feature>
<dbReference type="SUPFAM" id="SSF143597">
    <property type="entry name" value="YojJ-like"/>
    <property type="match status" value="1"/>
</dbReference>
<evidence type="ECO:0000256" key="8">
    <source>
        <dbReference type="ARBA" id="ARBA00022989"/>
    </source>
</evidence>
<dbReference type="OrthoDB" id="9807385at2"/>
<dbReference type="AlphaFoldDB" id="A0A2U3KRA9"/>
<dbReference type="Pfam" id="PF19293">
    <property type="entry name" value="CdaA_N"/>
    <property type="match status" value="1"/>
</dbReference>
<keyword evidence="7 10" id="KW-0067">ATP-binding</keyword>
<dbReference type="PANTHER" id="PTHR34185:SF1">
    <property type="entry name" value="DIADENYLATE CYCLASE"/>
    <property type="match status" value="1"/>
</dbReference>
<keyword evidence="8 10" id="KW-1133">Transmembrane helix</keyword>
<dbReference type="InterPro" id="IPR050338">
    <property type="entry name" value="DisA"/>
</dbReference>
<accession>A0A2U3KRA9</accession>
<keyword evidence="3 10" id="KW-0808">Transferase</keyword>
<dbReference type="GO" id="GO:0004016">
    <property type="term" value="F:adenylate cyclase activity"/>
    <property type="evidence" value="ECO:0007669"/>
    <property type="project" value="UniProtKB-UniRule"/>
</dbReference>
<dbReference type="GO" id="GO:0106408">
    <property type="term" value="F:diadenylate cyclase activity"/>
    <property type="evidence" value="ECO:0007669"/>
    <property type="project" value="UniProtKB-EC"/>
</dbReference>
<evidence type="ECO:0000256" key="4">
    <source>
        <dbReference type="ARBA" id="ARBA00022692"/>
    </source>
</evidence>
<dbReference type="InterPro" id="IPR034701">
    <property type="entry name" value="CdaA"/>
</dbReference>
<organism evidence="13 14">
    <name type="scientific">Candidatus Sulfotelmatobacter kueseliae</name>
    <dbReference type="NCBI Taxonomy" id="2042962"/>
    <lineage>
        <taxon>Bacteria</taxon>
        <taxon>Pseudomonadati</taxon>
        <taxon>Acidobacteriota</taxon>
        <taxon>Terriglobia</taxon>
        <taxon>Terriglobales</taxon>
        <taxon>Candidatus Korobacteraceae</taxon>
        <taxon>Candidatus Sulfotelmatobacter</taxon>
    </lineage>
</organism>
<comment type="catalytic activity">
    <reaction evidence="1 10">
        <text>2 ATP = 3',3'-c-di-AMP + 2 diphosphate</text>
        <dbReference type="Rhea" id="RHEA:35655"/>
        <dbReference type="ChEBI" id="CHEBI:30616"/>
        <dbReference type="ChEBI" id="CHEBI:33019"/>
        <dbReference type="ChEBI" id="CHEBI:71500"/>
        <dbReference type="EC" id="2.7.7.85"/>
    </reaction>
</comment>
<comment type="similarity">
    <text evidence="10">Belongs to the adenylate cyclase family. DacA/CdaA subfamily.</text>
</comment>
<comment type="subunit">
    <text evidence="10">Probably a homodimer.</text>
</comment>
<dbReference type="InterPro" id="IPR036888">
    <property type="entry name" value="DNA_integrity_DisA_N_sf"/>
</dbReference>
<dbReference type="EMBL" id="OMOD01000136">
    <property type="protein sequence ID" value="SPF42089.1"/>
    <property type="molecule type" value="Genomic_DNA"/>
</dbReference>
<feature type="compositionally biased region" description="Pro residues" evidence="11">
    <location>
        <begin position="283"/>
        <end position="296"/>
    </location>
</feature>
<dbReference type="Pfam" id="PF02457">
    <property type="entry name" value="DAC"/>
    <property type="match status" value="1"/>
</dbReference>
<keyword evidence="5 10" id="KW-0548">Nucleotidyltransferase</keyword>